<gene>
    <name evidence="8" type="ORF">K8U72_09600</name>
</gene>
<dbReference type="Pfam" id="PF00389">
    <property type="entry name" value="2-Hacid_dh"/>
    <property type="match status" value="1"/>
</dbReference>
<dbReference type="PROSITE" id="PS00670">
    <property type="entry name" value="D_2_HYDROXYACID_DH_2"/>
    <property type="match status" value="1"/>
</dbReference>
<name>A0A921GFW3_9ACTN</name>
<dbReference type="RefSeq" id="WP_273445579.1">
    <property type="nucleotide sequence ID" value="NZ_CALUGK010000001.1"/>
</dbReference>
<dbReference type="PROSITE" id="PS00065">
    <property type="entry name" value="D_2_HYDROXYACID_DH_1"/>
    <property type="match status" value="1"/>
</dbReference>
<dbReference type="CDD" id="cd12172">
    <property type="entry name" value="PGDH_like_2"/>
    <property type="match status" value="1"/>
</dbReference>
<dbReference type="EMBL" id="DYWQ01000151">
    <property type="protein sequence ID" value="HJF46020.1"/>
    <property type="molecule type" value="Genomic_DNA"/>
</dbReference>
<dbReference type="InterPro" id="IPR029752">
    <property type="entry name" value="D-isomer_DH_CS1"/>
</dbReference>
<dbReference type="SUPFAM" id="SSF52283">
    <property type="entry name" value="Formate/glycerate dehydrogenase catalytic domain-like"/>
    <property type="match status" value="1"/>
</dbReference>
<dbReference type="InterPro" id="IPR006140">
    <property type="entry name" value="D-isomer_DH_NAD-bd"/>
</dbReference>
<dbReference type="InterPro" id="IPR036291">
    <property type="entry name" value="NAD(P)-bd_dom_sf"/>
</dbReference>
<evidence type="ECO:0000256" key="3">
    <source>
        <dbReference type="ARBA" id="ARBA00023002"/>
    </source>
</evidence>
<dbReference type="PANTHER" id="PTHR42789:SF1">
    <property type="entry name" value="D-ISOMER SPECIFIC 2-HYDROXYACID DEHYDROGENASE FAMILY PROTEIN (AFU_ORTHOLOGUE AFUA_6G10090)"/>
    <property type="match status" value="1"/>
</dbReference>
<keyword evidence="2" id="KW-0028">Amino-acid biosynthesis</keyword>
<evidence type="ECO:0000256" key="1">
    <source>
        <dbReference type="ARBA" id="ARBA00005854"/>
    </source>
</evidence>
<evidence type="ECO:0000313" key="9">
    <source>
        <dbReference type="Proteomes" id="UP000697330"/>
    </source>
</evidence>
<keyword evidence="4" id="KW-0520">NAD</keyword>
<comment type="similarity">
    <text evidence="1 5">Belongs to the D-isomer specific 2-hydroxyacid dehydrogenase family.</text>
</comment>
<evidence type="ECO:0000313" key="8">
    <source>
        <dbReference type="EMBL" id="HJF46020.1"/>
    </source>
</evidence>
<dbReference type="FunFam" id="3.40.50.720:FF:000203">
    <property type="entry name" value="D-3-phosphoglycerate dehydrogenase (SerA)"/>
    <property type="match status" value="1"/>
</dbReference>
<dbReference type="GO" id="GO:0016616">
    <property type="term" value="F:oxidoreductase activity, acting on the CH-OH group of donors, NAD or NADP as acceptor"/>
    <property type="evidence" value="ECO:0007669"/>
    <property type="project" value="InterPro"/>
</dbReference>
<dbReference type="Pfam" id="PF02826">
    <property type="entry name" value="2-Hacid_dh_C"/>
    <property type="match status" value="1"/>
</dbReference>
<dbReference type="InterPro" id="IPR006139">
    <property type="entry name" value="D-isomer_2_OHA_DH_cat_dom"/>
</dbReference>
<protein>
    <submittedName>
        <fullName evidence="8">Phosphoglycerate dehydrogenase</fullName>
    </submittedName>
</protein>
<evidence type="ECO:0000256" key="2">
    <source>
        <dbReference type="ARBA" id="ARBA00022605"/>
    </source>
</evidence>
<feature type="domain" description="D-isomer specific 2-hydroxyacid dehydrogenase catalytic" evidence="6">
    <location>
        <begin position="18"/>
        <end position="317"/>
    </location>
</feature>
<reference evidence="8" key="2">
    <citation type="submission" date="2021-09" db="EMBL/GenBank/DDBJ databases">
        <authorList>
            <person name="Gilroy R."/>
        </authorList>
    </citation>
    <scope>NUCLEOTIDE SEQUENCE</scope>
    <source>
        <strain evidence="8">CHK124-7917</strain>
    </source>
</reference>
<dbReference type="InterPro" id="IPR029753">
    <property type="entry name" value="D-isomer_DH_CS"/>
</dbReference>
<proteinExistence type="inferred from homology"/>
<dbReference type="Proteomes" id="UP000697330">
    <property type="component" value="Unassembled WGS sequence"/>
</dbReference>
<evidence type="ECO:0000256" key="5">
    <source>
        <dbReference type="RuleBase" id="RU003719"/>
    </source>
</evidence>
<feature type="domain" description="D-isomer specific 2-hydroxyacid dehydrogenase NAD-binding" evidence="7">
    <location>
        <begin position="115"/>
        <end position="286"/>
    </location>
</feature>
<dbReference type="SUPFAM" id="SSF51735">
    <property type="entry name" value="NAD(P)-binding Rossmann-fold domains"/>
    <property type="match status" value="1"/>
</dbReference>
<dbReference type="GO" id="GO:0008652">
    <property type="term" value="P:amino acid biosynthetic process"/>
    <property type="evidence" value="ECO:0007669"/>
    <property type="project" value="UniProtKB-KW"/>
</dbReference>
<dbReference type="PANTHER" id="PTHR42789">
    <property type="entry name" value="D-ISOMER SPECIFIC 2-HYDROXYACID DEHYDROGENASE FAMILY PROTEIN (AFU_ORTHOLOGUE AFUA_6G10090)"/>
    <property type="match status" value="1"/>
</dbReference>
<dbReference type="Gene3D" id="3.40.50.720">
    <property type="entry name" value="NAD(P)-binding Rossmann-like Domain"/>
    <property type="match status" value="2"/>
</dbReference>
<organism evidence="8 9">
    <name type="scientific">Thermophilibacter provencensis</name>
    <dbReference type="NCBI Taxonomy" id="1852386"/>
    <lineage>
        <taxon>Bacteria</taxon>
        <taxon>Bacillati</taxon>
        <taxon>Actinomycetota</taxon>
        <taxon>Coriobacteriia</taxon>
        <taxon>Coriobacteriales</taxon>
        <taxon>Atopobiaceae</taxon>
        <taxon>Thermophilibacter</taxon>
    </lineage>
</organism>
<dbReference type="AlphaFoldDB" id="A0A921GFW3"/>
<evidence type="ECO:0000259" key="6">
    <source>
        <dbReference type="Pfam" id="PF00389"/>
    </source>
</evidence>
<dbReference type="InterPro" id="IPR050857">
    <property type="entry name" value="D-2-hydroxyacid_DH"/>
</dbReference>
<reference evidence="8" key="1">
    <citation type="journal article" date="2021" name="PeerJ">
        <title>Extensive microbial diversity within the chicken gut microbiome revealed by metagenomics and culture.</title>
        <authorList>
            <person name="Gilroy R."/>
            <person name="Ravi A."/>
            <person name="Getino M."/>
            <person name="Pursley I."/>
            <person name="Horton D.L."/>
            <person name="Alikhan N.F."/>
            <person name="Baker D."/>
            <person name="Gharbi K."/>
            <person name="Hall N."/>
            <person name="Watson M."/>
            <person name="Adriaenssens E.M."/>
            <person name="Foster-Nyarko E."/>
            <person name="Jarju S."/>
            <person name="Secka A."/>
            <person name="Antonio M."/>
            <person name="Oren A."/>
            <person name="Chaudhuri R.R."/>
            <person name="La Ragione R."/>
            <person name="Hildebrand F."/>
            <person name="Pallen M.J."/>
        </authorList>
    </citation>
    <scope>NUCLEOTIDE SEQUENCE</scope>
    <source>
        <strain evidence="8">CHK124-7917</strain>
    </source>
</reference>
<dbReference type="GO" id="GO:0051287">
    <property type="term" value="F:NAD binding"/>
    <property type="evidence" value="ECO:0007669"/>
    <property type="project" value="InterPro"/>
</dbReference>
<sequence>MSDSFVVASCAATFGIFDTSAVERLEAAGCTVRINPYGRPLSADEIVEHAHDSDAIVLGNDYLDAATMDRLPRLRLVARHGAGFDGIDFAAAVRRKITITNTPGANREETADLTFALILDLARMITQTVTQLKSGVWNKIPGRSLYGKTIGIIGVGAIGMAVAARAMGFGMDILGYDIVQRPEASRYGLLYTSLDELLEKSDVVTIHAPLTSATRNMLGAREFRRMKEGALLVNTARAGIVRESALERALLSGSLGGYAVDVYEREPPTLPKVYEMPNVLTTPHIGSATLEANRRMGDVVADNIIAFKDGKEPPNRVTFADRVRFS</sequence>
<accession>A0A921GFW3</accession>
<evidence type="ECO:0000259" key="7">
    <source>
        <dbReference type="Pfam" id="PF02826"/>
    </source>
</evidence>
<evidence type="ECO:0000256" key="4">
    <source>
        <dbReference type="ARBA" id="ARBA00023027"/>
    </source>
</evidence>
<keyword evidence="3 5" id="KW-0560">Oxidoreductase</keyword>
<comment type="caution">
    <text evidence="8">The sequence shown here is derived from an EMBL/GenBank/DDBJ whole genome shotgun (WGS) entry which is preliminary data.</text>
</comment>